<keyword evidence="2" id="KW-1185">Reference proteome</keyword>
<proteinExistence type="predicted"/>
<accession>A0A1W6MLH6</accession>
<dbReference type="AlphaFoldDB" id="A0A1W6MLH6"/>
<evidence type="ECO:0000313" key="1">
    <source>
        <dbReference type="EMBL" id="ARN78464.1"/>
    </source>
</evidence>
<dbReference type="EMBL" id="CP019344">
    <property type="protein sequence ID" value="ARN78464.1"/>
    <property type="molecule type" value="Genomic_DNA"/>
</dbReference>
<sequence length="68" mass="7987">MVELYPFQNDVERVQESLDSAYSYLKLYKIPSLRADVIRLEGKYLLIMGRIKESQNLFLQAFIITDSI</sequence>
<organism evidence="1 2">
    <name type="scientific">Nonlabens spongiae</name>
    <dbReference type="NCBI Taxonomy" id="331648"/>
    <lineage>
        <taxon>Bacteria</taxon>
        <taxon>Pseudomonadati</taxon>
        <taxon>Bacteroidota</taxon>
        <taxon>Flavobacteriia</taxon>
        <taxon>Flavobacteriales</taxon>
        <taxon>Flavobacteriaceae</taxon>
        <taxon>Nonlabens</taxon>
    </lineage>
</organism>
<reference evidence="1 2" key="1">
    <citation type="submission" date="2016-11" db="EMBL/GenBank/DDBJ databases">
        <title>Trade-off between light-utilization and light-protection in marine flavobacteria.</title>
        <authorList>
            <person name="Kumagai Y."/>
        </authorList>
    </citation>
    <scope>NUCLEOTIDE SEQUENCE [LARGE SCALE GENOMIC DNA]</scope>
    <source>
        <strain evidence="1 2">JCM 13191</strain>
    </source>
</reference>
<evidence type="ECO:0000313" key="2">
    <source>
        <dbReference type="Proteomes" id="UP000193431"/>
    </source>
</evidence>
<gene>
    <name evidence="1" type="ORF">BST97_10960</name>
</gene>
<dbReference type="Proteomes" id="UP000193431">
    <property type="component" value="Chromosome"/>
</dbReference>
<protein>
    <submittedName>
        <fullName evidence="1">Uncharacterized protein</fullName>
    </submittedName>
</protein>
<name>A0A1W6MLH6_9FLAO</name>